<evidence type="ECO:0000313" key="2">
    <source>
        <dbReference type="EnsemblMetazoa" id="ENSAATROPP013359"/>
    </source>
</evidence>
<feature type="region of interest" description="Disordered" evidence="1">
    <location>
        <begin position="1"/>
        <end position="60"/>
    </location>
</feature>
<evidence type="ECO:0000313" key="3">
    <source>
        <dbReference type="Proteomes" id="UP000075880"/>
    </source>
</evidence>
<evidence type="ECO:0000256" key="1">
    <source>
        <dbReference type="SAM" id="MobiDB-lite"/>
    </source>
</evidence>
<protein>
    <submittedName>
        <fullName evidence="2">Uncharacterized protein</fullName>
    </submittedName>
</protein>
<dbReference type="AlphaFoldDB" id="A0AAG5DRD3"/>
<reference evidence="2" key="1">
    <citation type="submission" date="2024-04" db="UniProtKB">
        <authorList>
            <consortium name="EnsemblMetazoa"/>
        </authorList>
    </citation>
    <scope>IDENTIFICATION</scope>
    <source>
        <strain evidence="2">EBRO</strain>
    </source>
</reference>
<accession>A0AAG5DRD3</accession>
<name>A0AAG5DRD3_ANOAO</name>
<sequence length="97" mass="10171">MFRLGDARQDGLGGGAQVSRNDPVPLSGVSKNPIGNPGNTCQPRRHPAPRGSVKVGPGKATDCPAVHEVPLLQFGKGPQFSTSFYERCTFDARPAAA</sequence>
<organism evidence="2 3">
    <name type="scientific">Anopheles atroparvus</name>
    <name type="common">European mosquito</name>
    <dbReference type="NCBI Taxonomy" id="41427"/>
    <lineage>
        <taxon>Eukaryota</taxon>
        <taxon>Metazoa</taxon>
        <taxon>Ecdysozoa</taxon>
        <taxon>Arthropoda</taxon>
        <taxon>Hexapoda</taxon>
        <taxon>Insecta</taxon>
        <taxon>Pterygota</taxon>
        <taxon>Neoptera</taxon>
        <taxon>Endopterygota</taxon>
        <taxon>Diptera</taxon>
        <taxon>Nematocera</taxon>
        <taxon>Culicoidea</taxon>
        <taxon>Culicidae</taxon>
        <taxon>Anophelinae</taxon>
        <taxon>Anopheles</taxon>
    </lineage>
</organism>
<dbReference type="EnsemblMetazoa" id="ENSAATROPT014667">
    <property type="protein sequence ID" value="ENSAATROPP013359"/>
    <property type="gene ID" value="ENSAATROPG011898"/>
</dbReference>
<dbReference type="Proteomes" id="UP000075880">
    <property type="component" value="Unassembled WGS sequence"/>
</dbReference>
<proteinExistence type="predicted"/>
<keyword evidence="3" id="KW-1185">Reference proteome</keyword>